<dbReference type="Proteomes" id="UP000054630">
    <property type="component" value="Unassembled WGS sequence"/>
</dbReference>
<evidence type="ECO:0000313" key="3">
    <source>
        <dbReference type="Proteomes" id="UP000054630"/>
    </source>
</evidence>
<sequence>MSFDGYQHRVPVFKRDFLSSLSREIGSKWPNWFNFLFHSSKIRLLYAETAGAENFVSMLHPDFGRFDSFVCSWNSCQKLWFILVDDGNYLAKRLGLEEQKPDSTSGPSLASIESKSRFMGLASRNAHHNITNVISAPNFKCITAAAGFIRGYEEATKKVEKSLTIKIDGGFAETYVAFNLQSQFRLLAIENGYRVDEKYRSSAPFPVEYQNHPHLQLEKRLATTMESMKEKFSGDWDNIVIVFVHHSLKNDLKSIADKTPKPLEPPMGDAEAPPENKEENKT</sequence>
<organism evidence="2 3">
    <name type="scientific">Trichinella nelsoni</name>
    <dbReference type="NCBI Taxonomy" id="6336"/>
    <lineage>
        <taxon>Eukaryota</taxon>
        <taxon>Metazoa</taxon>
        <taxon>Ecdysozoa</taxon>
        <taxon>Nematoda</taxon>
        <taxon>Enoplea</taxon>
        <taxon>Dorylaimia</taxon>
        <taxon>Trichinellida</taxon>
        <taxon>Trichinellidae</taxon>
        <taxon>Trichinella</taxon>
    </lineage>
</organism>
<feature type="region of interest" description="Disordered" evidence="1">
    <location>
        <begin position="255"/>
        <end position="282"/>
    </location>
</feature>
<proteinExistence type="predicted"/>
<accession>A0A0V0RL18</accession>
<comment type="caution">
    <text evidence="2">The sequence shown here is derived from an EMBL/GenBank/DDBJ whole genome shotgun (WGS) entry which is preliminary data.</text>
</comment>
<gene>
    <name evidence="2" type="ORF">T07_3690</name>
</gene>
<dbReference type="AlphaFoldDB" id="A0A0V0RL18"/>
<dbReference type="Gene3D" id="3.40.50.1240">
    <property type="entry name" value="Phosphoglycerate mutase-like"/>
    <property type="match status" value="1"/>
</dbReference>
<protein>
    <submittedName>
        <fullName evidence="2">Uncharacterized protein</fullName>
    </submittedName>
</protein>
<dbReference type="GO" id="GO:0016791">
    <property type="term" value="F:phosphatase activity"/>
    <property type="evidence" value="ECO:0007669"/>
    <property type="project" value="UniProtKB-ARBA"/>
</dbReference>
<evidence type="ECO:0000313" key="2">
    <source>
        <dbReference type="EMBL" id="KRX15122.1"/>
    </source>
</evidence>
<keyword evidence="3" id="KW-1185">Reference proteome</keyword>
<evidence type="ECO:0000256" key="1">
    <source>
        <dbReference type="SAM" id="MobiDB-lite"/>
    </source>
</evidence>
<name>A0A0V0RL18_9BILA</name>
<reference evidence="2 3" key="1">
    <citation type="submission" date="2015-01" db="EMBL/GenBank/DDBJ databases">
        <title>Evolution of Trichinella species and genotypes.</title>
        <authorList>
            <person name="Korhonen P.K."/>
            <person name="Edoardo P."/>
            <person name="Giuseppe L.R."/>
            <person name="Gasser R.B."/>
        </authorList>
    </citation>
    <scope>NUCLEOTIDE SEQUENCE [LARGE SCALE GENOMIC DNA]</scope>
    <source>
        <strain evidence="2">ISS37</strain>
    </source>
</reference>
<dbReference type="EMBL" id="JYDL01000140">
    <property type="protein sequence ID" value="KRX15122.1"/>
    <property type="molecule type" value="Genomic_DNA"/>
</dbReference>
<dbReference type="InterPro" id="IPR029033">
    <property type="entry name" value="His_PPase_superfam"/>
</dbReference>
<dbReference type="STRING" id="6336.A0A0V0RL18"/>